<comment type="caution">
    <text evidence="2">The sequence shown here is derived from an EMBL/GenBank/DDBJ whole genome shotgun (WGS) entry which is preliminary data.</text>
</comment>
<sequence>MASDQALDGGLRARLLRSGLLRERLLGRRLPRRGLRRDGLLRPRSGRRARAGAHQAVDARQARLAARVGRPWRLRPVLVGTRLGAGGFGHVGLGGAQAMAADDARLDDHVGRAADHDQVLHMVAPHQHKLALVVEVIDVHDSKPRLARARPCRGGPLPAGRDAPQDESKDHHHDEDDDEGNQELRGAAHFLSGHRLIGLC</sequence>
<proteinExistence type="predicted"/>
<evidence type="ECO:0000313" key="2">
    <source>
        <dbReference type="EMBL" id="MFC3265185.1"/>
    </source>
</evidence>
<organism evidence="2 3">
    <name type="scientific">Camelimonas abortus</name>
    <dbReference type="NCBI Taxonomy" id="1017184"/>
    <lineage>
        <taxon>Bacteria</taxon>
        <taxon>Pseudomonadati</taxon>
        <taxon>Pseudomonadota</taxon>
        <taxon>Alphaproteobacteria</taxon>
        <taxon>Hyphomicrobiales</taxon>
        <taxon>Chelatococcaceae</taxon>
        <taxon>Camelimonas</taxon>
    </lineage>
</organism>
<dbReference type="RefSeq" id="WP_376868693.1">
    <property type="nucleotide sequence ID" value="NZ_JBHRUV010000013.1"/>
</dbReference>
<keyword evidence="3" id="KW-1185">Reference proteome</keyword>
<reference evidence="3" key="1">
    <citation type="journal article" date="2019" name="Int. J. Syst. Evol. Microbiol.">
        <title>The Global Catalogue of Microorganisms (GCM) 10K type strain sequencing project: providing services to taxonomists for standard genome sequencing and annotation.</title>
        <authorList>
            <consortium name="The Broad Institute Genomics Platform"/>
            <consortium name="The Broad Institute Genome Sequencing Center for Infectious Disease"/>
            <person name="Wu L."/>
            <person name="Ma J."/>
        </authorList>
    </citation>
    <scope>NUCLEOTIDE SEQUENCE [LARGE SCALE GENOMIC DNA]</scope>
    <source>
        <strain evidence="3">CCM 7941</strain>
    </source>
</reference>
<protein>
    <submittedName>
        <fullName evidence="2">Uncharacterized protein</fullName>
    </submittedName>
</protein>
<gene>
    <name evidence="2" type="ORF">ACFOEX_02265</name>
</gene>
<feature type="region of interest" description="Disordered" evidence="1">
    <location>
        <begin position="147"/>
        <end position="184"/>
    </location>
</feature>
<dbReference type="EMBL" id="JBHRUV010000013">
    <property type="protein sequence ID" value="MFC3265185.1"/>
    <property type="molecule type" value="Genomic_DNA"/>
</dbReference>
<accession>A0ABV7LBB8</accession>
<evidence type="ECO:0000256" key="1">
    <source>
        <dbReference type="SAM" id="MobiDB-lite"/>
    </source>
</evidence>
<dbReference type="Proteomes" id="UP001595536">
    <property type="component" value="Unassembled WGS sequence"/>
</dbReference>
<name>A0ABV7LBB8_9HYPH</name>
<feature type="compositionally biased region" description="Basic and acidic residues" evidence="1">
    <location>
        <begin position="163"/>
        <end position="174"/>
    </location>
</feature>
<evidence type="ECO:0000313" key="3">
    <source>
        <dbReference type="Proteomes" id="UP001595536"/>
    </source>
</evidence>